<dbReference type="PANTHER" id="PTHR46310:SF7">
    <property type="entry name" value="AMIDASE 1"/>
    <property type="match status" value="1"/>
</dbReference>
<evidence type="ECO:0000259" key="1">
    <source>
        <dbReference type="Pfam" id="PF01425"/>
    </source>
</evidence>
<feature type="domain" description="Scytalone dehydratase-like protein Arp1 N-terminal" evidence="2">
    <location>
        <begin position="78"/>
        <end position="134"/>
    </location>
</feature>
<gene>
    <name evidence="3" type="ORF">D0862_08346</name>
</gene>
<dbReference type="Pfam" id="PF26053">
    <property type="entry name" value="DUF8016"/>
    <property type="match status" value="1"/>
</dbReference>
<evidence type="ECO:0000259" key="2">
    <source>
        <dbReference type="Pfam" id="PF26053"/>
    </source>
</evidence>
<protein>
    <submittedName>
        <fullName evidence="3">Uncharacterized protein</fullName>
    </submittedName>
</protein>
<dbReference type="Gene3D" id="3.90.1300.10">
    <property type="entry name" value="Amidase signature (AS) domain"/>
    <property type="match status" value="1"/>
</dbReference>
<proteinExistence type="predicted"/>
<reference evidence="3 4" key="1">
    <citation type="journal article" date="2018" name="BMC Genomics">
        <title>Genomic evidence for intraspecific hybridization in a clonal and extremely halotolerant yeast.</title>
        <authorList>
            <person name="Gostincar C."/>
            <person name="Stajich J.E."/>
            <person name="Zupancic J."/>
            <person name="Zalar P."/>
            <person name="Gunde-Cimerman N."/>
        </authorList>
    </citation>
    <scope>NUCLEOTIDE SEQUENCE [LARGE SCALE GENOMIC DNA]</scope>
    <source>
        <strain evidence="3 4">EXF-171</strain>
    </source>
</reference>
<organism evidence="3 4">
    <name type="scientific">Hortaea werneckii</name>
    <name type="common">Black yeast</name>
    <name type="synonym">Cladosporium werneckii</name>
    <dbReference type="NCBI Taxonomy" id="91943"/>
    <lineage>
        <taxon>Eukaryota</taxon>
        <taxon>Fungi</taxon>
        <taxon>Dikarya</taxon>
        <taxon>Ascomycota</taxon>
        <taxon>Pezizomycotina</taxon>
        <taxon>Dothideomycetes</taxon>
        <taxon>Dothideomycetidae</taxon>
        <taxon>Mycosphaerellales</taxon>
        <taxon>Teratosphaeriaceae</taxon>
        <taxon>Hortaea</taxon>
    </lineage>
</organism>
<dbReference type="EMBL" id="QWIQ01000279">
    <property type="protein sequence ID" value="RMY96895.1"/>
    <property type="molecule type" value="Genomic_DNA"/>
</dbReference>
<sequence length="668" mass="71857">MCASVTLIENDGPQPFLLRLLTAMLSNRLSSLVAGLHFLATAASFTFAPTGQTVELDSIPYYVPAEAVTTVEHYGPLHKKAASSGGLTPLTVITTDGPGYSNINTLISNFTAVDDVFSPGFLENVYIQYTGMKPTGRHGWGGHGDKLPELNDTDAVMTTHVTNGSAIPPGPYFMSSSGAIYQAWRLYSDVQGAFSETLVPASDGSFSVLPANMAGQSLAVAVPSRLYFTKTPEKPLAGVRLGVKDIYDIAGVRTSNGNRAWYHLYPPANVTALSVQRLVDAGAIIVGKMKTSQFANGEEATADWVDYHAPFNPRADGMQNPSSSSSGPGAGAAAYSWLDLTIGSDTGGSIRGPCHVQGLYGNRPSHDLVALDGVMPLAPELDTAGFLTRDPHIWAEAAKAMYLDNVTITHAYPKEIKAYGFPTTVEEDGDQLLMDFLGNVSSFIGAQIVEYDIVEDWNATYPAEAEQDIVDFLNLTYPIIIAQQQTRLVRDPFYADYAAVHDGRRPAVDPPPLARWAFGDSYPPSEVDVANHNRTIFADWFSSEVLVPDNQTCSDSLLLYVGSQADVNYRNKYIDPPTPPFGFGISRVSPYWGGPDFVVPLGSAPYFSNITLHEEVLPVTVDIMAARGCDGMIFGLVQDLVAAGILEPSMAGYSEGSGGDILFKRQSQ</sequence>
<feature type="domain" description="Amidase" evidence="1">
    <location>
        <begin position="227"/>
        <end position="393"/>
    </location>
</feature>
<comment type="caution">
    <text evidence="3">The sequence shown here is derived from an EMBL/GenBank/DDBJ whole genome shotgun (WGS) entry which is preliminary data.</text>
</comment>
<dbReference type="PANTHER" id="PTHR46310">
    <property type="entry name" value="AMIDASE 1"/>
    <property type="match status" value="1"/>
</dbReference>
<accession>A0A3M7G705</accession>
<name>A0A3M7G705_HORWE</name>
<dbReference type="AlphaFoldDB" id="A0A3M7G705"/>
<evidence type="ECO:0000313" key="3">
    <source>
        <dbReference type="EMBL" id="RMY96895.1"/>
    </source>
</evidence>
<dbReference type="InterPro" id="IPR023631">
    <property type="entry name" value="Amidase_dom"/>
</dbReference>
<dbReference type="SUPFAM" id="SSF75304">
    <property type="entry name" value="Amidase signature (AS) enzymes"/>
    <property type="match status" value="1"/>
</dbReference>
<dbReference type="InterPro" id="IPR058329">
    <property type="entry name" value="Arp1_N"/>
</dbReference>
<evidence type="ECO:0000313" key="4">
    <source>
        <dbReference type="Proteomes" id="UP000281468"/>
    </source>
</evidence>
<dbReference type="Pfam" id="PF01425">
    <property type="entry name" value="Amidase"/>
    <property type="match status" value="1"/>
</dbReference>
<dbReference type="InterPro" id="IPR036928">
    <property type="entry name" value="AS_sf"/>
</dbReference>
<dbReference type="Proteomes" id="UP000281468">
    <property type="component" value="Unassembled WGS sequence"/>
</dbReference>